<evidence type="ECO:0000313" key="2">
    <source>
        <dbReference type="EMBL" id="TFH90225.1"/>
    </source>
</evidence>
<organism evidence="2 3">
    <name type="scientific">Vibrio ouci</name>
    <dbReference type="NCBI Taxonomy" id="2499078"/>
    <lineage>
        <taxon>Bacteria</taxon>
        <taxon>Pseudomonadati</taxon>
        <taxon>Pseudomonadota</taxon>
        <taxon>Gammaproteobacteria</taxon>
        <taxon>Vibrionales</taxon>
        <taxon>Vibrionaceae</taxon>
        <taxon>Vibrio</taxon>
    </lineage>
</organism>
<dbReference type="NCBIfam" id="TIGR03501">
    <property type="entry name" value="GlyGly_CTERM"/>
    <property type="match status" value="1"/>
</dbReference>
<sequence length="525" mass="56482">MSSKIFKISAVAATVAASFAANAALYNVYKYDDSSAVQTYGVAISPVTDSGQTNCFSDSCDQQTSAIAYEGKRYQEGFQYRDESPFLVNFGFDYIDQGDNVYDNFRSYCYNYLGYTDSLCENWANSQYTNGYANEFENSDINNSKAYLENSDVQSAQGNVIVNSIDASGEPVGNYQTSTRRNTAYAGTDTFIDGDRSRAWAQYTDGSDVYTVGSVSTKYGSASDYTSKAAIWKGTTLTSVAWDSAAVRDRVMPQGSARDITKVSSTLYAVGYNSDIDERLRASVFSSGDNGNTWTSTFVTGFDGGDRDLDNYLNSSLTAVSENGVAVGTYKLRDVVSNGAYSNGLFYVTDVANPTAKVFSGDIFFTGANGLIGGINKYDEVVGAVDFETHREVDGQPRAQRGFITQLTTKAQAPLQGKAWYLDDLTYGGDALASNNDYRIIQAGDINDAGVIAATAYYCEGGYASDAIDAACSGSSKLVAVKLVPISGSTAITKRPVETSTVERQGGSLGFFALTLLGLLGFRRK</sequence>
<comment type="caution">
    <text evidence="2">The sequence shown here is derived from an EMBL/GenBank/DDBJ whole genome shotgun (WGS) entry which is preliminary data.</text>
</comment>
<protein>
    <submittedName>
        <fullName evidence="2">DUF3466 family protein</fullName>
    </submittedName>
</protein>
<dbReference type="Pfam" id="PF11949">
    <property type="entry name" value="DUF3466"/>
    <property type="match status" value="1"/>
</dbReference>
<feature type="chain" id="PRO_5021221070" evidence="1">
    <location>
        <begin position="24"/>
        <end position="525"/>
    </location>
</feature>
<dbReference type="OrthoDB" id="6395565at2"/>
<name>A0A4Y8WCD1_9VIBR</name>
<dbReference type="RefSeq" id="WP_134836703.1">
    <property type="nucleotide sequence ID" value="NZ_SATR01000032.1"/>
</dbReference>
<evidence type="ECO:0000256" key="1">
    <source>
        <dbReference type="SAM" id="SignalP"/>
    </source>
</evidence>
<dbReference type="Proteomes" id="UP000297753">
    <property type="component" value="Unassembled WGS sequence"/>
</dbReference>
<dbReference type="InterPro" id="IPR022562">
    <property type="entry name" value="DUF3466"/>
</dbReference>
<accession>A0A4Y8WCD1</accession>
<evidence type="ECO:0000313" key="3">
    <source>
        <dbReference type="Proteomes" id="UP000297753"/>
    </source>
</evidence>
<dbReference type="AlphaFoldDB" id="A0A4Y8WCD1"/>
<feature type="signal peptide" evidence="1">
    <location>
        <begin position="1"/>
        <end position="23"/>
    </location>
</feature>
<dbReference type="EMBL" id="SATR01000032">
    <property type="protein sequence ID" value="TFH90225.1"/>
    <property type="molecule type" value="Genomic_DNA"/>
</dbReference>
<gene>
    <name evidence="2" type="ORF">ELS82_17940</name>
</gene>
<proteinExistence type="predicted"/>
<keyword evidence="1" id="KW-0732">Signal</keyword>
<keyword evidence="3" id="KW-1185">Reference proteome</keyword>
<dbReference type="InterPro" id="IPR020008">
    <property type="entry name" value="GlyGly_CTERM"/>
</dbReference>
<reference evidence="2 3" key="1">
    <citation type="submission" date="2019-01" db="EMBL/GenBank/DDBJ databases">
        <title>Vibrio BEI176 sp. nov, a marine bacterium isolated from China: eastern marignal seas.</title>
        <authorList>
            <person name="Li B."/>
        </authorList>
    </citation>
    <scope>NUCLEOTIDE SEQUENCE [LARGE SCALE GENOMIC DNA]</scope>
    <source>
        <strain evidence="2 3">BEI176</strain>
    </source>
</reference>